<sequence length="660" mass="75293">MFREENGRLIREYDHERVWIEPWGEHSLRIRASYAEITDEQWALLPAVQTLSHISITPERATIVNGNIRAEITDKGQIFFYNQHGKLLLNETEDTYQLKYGGRELSAIPGSSDFSVKLRLEADPLEKLYGMGQYQHSFLNLKGCSLELTHRNSQISIPFVLSSAGYGFLWHNPAIGQAHFSLNVTEWTAPSTKQLDYWITAGDSPAEIEEAYAKATGTVPMMPEYGMGFWQCKLRYRTQEELLEVAREHKRRGLPIDVIVIDFFHWTNQGDWRFDPEYWPDPEAMVQELQELGIELMVSVWPTVQTESENYKEMLEKGYLLRTDRGVRTQFQFLGQNAIFDATNPEARKFLWGLIKQNYYDKGIKVFWLDEAEPELTVYDHDIYRYHIGSSKQIGNIYPMKYSQTFYDGMAAEGQENIINLVRTAWAGSQRYGALVWSGDIHSSFKVLSIQVRAGLNMAVAGIPWWTTDIGGFHGGNPADASFRELMVRWFQYGAFSPVFRLHGDRSPFVQPTGTRGGGVCGSGSDNEVWSYGDEAYVIFKEFMQMRERLKPYIRGLMQAAHEKGTPPMRPLFYDFPQDPVAWDIEDQYMFGPDLLVAPVLGEGERARKVYLPSGSEWTHVYTGTAYAGGQAIMVDAPLTQIPLFVRDGAVLPLLGGAEE</sequence>
<dbReference type="CDD" id="cd14752">
    <property type="entry name" value="GH31_N"/>
    <property type="match status" value="1"/>
</dbReference>
<comment type="similarity">
    <text evidence="1 2">Belongs to the glycosyl hydrolase 31 family.</text>
</comment>
<gene>
    <name evidence="5" type="ORF">J2Z70_006671</name>
</gene>
<comment type="caution">
    <text evidence="5">The sequence shown here is derived from an EMBL/GenBank/DDBJ whole genome shotgun (WGS) entry which is preliminary data.</text>
</comment>
<dbReference type="Gene3D" id="3.20.20.80">
    <property type="entry name" value="Glycosidases"/>
    <property type="match status" value="1"/>
</dbReference>
<name>A0ABS4P2C0_9BACL</name>
<keyword evidence="2 5" id="KW-0326">Glycosidase</keyword>
<feature type="domain" description="Glycoside hydrolase family 31 TIM barrel" evidence="3">
    <location>
        <begin position="220"/>
        <end position="554"/>
    </location>
</feature>
<protein>
    <submittedName>
        <fullName evidence="5">Alpha-D-xyloside xylohydrolase</fullName>
        <ecNumber evidence="5">3.2.1.177</ecNumber>
    </submittedName>
</protein>
<dbReference type="Pfam" id="PF01055">
    <property type="entry name" value="Glyco_hydro_31_2nd"/>
    <property type="match status" value="1"/>
</dbReference>
<dbReference type="InterPro" id="IPR013780">
    <property type="entry name" value="Glyco_hydro_b"/>
</dbReference>
<dbReference type="EMBL" id="JAGGLV010000047">
    <property type="protein sequence ID" value="MBP2116441.1"/>
    <property type="molecule type" value="Genomic_DNA"/>
</dbReference>
<proteinExistence type="inferred from homology"/>
<evidence type="ECO:0000259" key="4">
    <source>
        <dbReference type="Pfam" id="PF21365"/>
    </source>
</evidence>
<dbReference type="GO" id="GO:0061634">
    <property type="term" value="F:alpha-D-xyloside xylohydrolase"/>
    <property type="evidence" value="ECO:0007669"/>
    <property type="project" value="UniProtKB-EC"/>
</dbReference>
<accession>A0ABS4P2C0</accession>
<feature type="domain" description="Glycosyl hydrolase family 31 C-terminal" evidence="4">
    <location>
        <begin position="565"/>
        <end position="652"/>
    </location>
</feature>
<dbReference type="PANTHER" id="PTHR43863:SF2">
    <property type="entry name" value="MALTASE-GLUCOAMYLASE"/>
    <property type="match status" value="1"/>
</dbReference>
<dbReference type="Gene3D" id="2.60.40.1180">
    <property type="entry name" value="Golgi alpha-mannosidase II"/>
    <property type="match status" value="1"/>
</dbReference>
<evidence type="ECO:0000256" key="1">
    <source>
        <dbReference type="ARBA" id="ARBA00007806"/>
    </source>
</evidence>
<evidence type="ECO:0000256" key="2">
    <source>
        <dbReference type="RuleBase" id="RU361185"/>
    </source>
</evidence>
<keyword evidence="2 5" id="KW-0378">Hydrolase</keyword>
<dbReference type="SUPFAM" id="SSF74650">
    <property type="entry name" value="Galactose mutarotase-like"/>
    <property type="match status" value="1"/>
</dbReference>
<dbReference type="CDD" id="cd06591">
    <property type="entry name" value="GH31_xylosidase_XylS"/>
    <property type="match status" value="1"/>
</dbReference>
<dbReference type="Pfam" id="PF21365">
    <property type="entry name" value="Glyco_hydro_31_3rd"/>
    <property type="match status" value="1"/>
</dbReference>
<keyword evidence="6" id="KW-1185">Reference proteome</keyword>
<dbReference type="RefSeq" id="WP_209880086.1">
    <property type="nucleotide sequence ID" value="NZ_JAGGLV010000047.1"/>
</dbReference>
<dbReference type="EC" id="3.2.1.177" evidence="5"/>
<evidence type="ECO:0000313" key="5">
    <source>
        <dbReference type="EMBL" id="MBP2116441.1"/>
    </source>
</evidence>
<evidence type="ECO:0000259" key="3">
    <source>
        <dbReference type="Pfam" id="PF01055"/>
    </source>
</evidence>
<dbReference type="InterPro" id="IPR051816">
    <property type="entry name" value="Glycosyl_Hydrolase_31"/>
</dbReference>
<dbReference type="InterPro" id="IPR048395">
    <property type="entry name" value="Glyco_hydro_31_C"/>
</dbReference>
<organism evidence="5 6">
    <name type="scientific">Paenibacillus silagei</name>
    <dbReference type="NCBI Taxonomy" id="1670801"/>
    <lineage>
        <taxon>Bacteria</taxon>
        <taxon>Bacillati</taxon>
        <taxon>Bacillota</taxon>
        <taxon>Bacilli</taxon>
        <taxon>Bacillales</taxon>
        <taxon>Paenibacillaceae</taxon>
        <taxon>Paenibacillus</taxon>
    </lineage>
</organism>
<evidence type="ECO:0000313" key="6">
    <source>
        <dbReference type="Proteomes" id="UP000773462"/>
    </source>
</evidence>
<dbReference type="SUPFAM" id="SSF51445">
    <property type="entry name" value="(Trans)glycosidases"/>
    <property type="match status" value="1"/>
</dbReference>
<dbReference type="InterPro" id="IPR000322">
    <property type="entry name" value="Glyco_hydro_31_TIM"/>
</dbReference>
<dbReference type="Gene3D" id="2.60.40.1760">
    <property type="entry name" value="glycosyl hydrolase (family 31)"/>
    <property type="match status" value="1"/>
</dbReference>
<dbReference type="InterPro" id="IPR011013">
    <property type="entry name" value="Gal_mutarotase_sf_dom"/>
</dbReference>
<reference evidence="5 6" key="1">
    <citation type="submission" date="2021-03" db="EMBL/GenBank/DDBJ databases">
        <title>Genomic Encyclopedia of Type Strains, Phase IV (KMG-IV): sequencing the most valuable type-strain genomes for metagenomic binning, comparative biology and taxonomic classification.</title>
        <authorList>
            <person name="Goeker M."/>
        </authorList>
    </citation>
    <scope>NUCLEOTIDE SEQUENCE [LARGE SCALE GENOMIC DNA]</scope>
    <source>
        <strain evidence="5 6">DSM 101953</strain>
    </source>
</reference>
<dbReference type="Proteomes" id="UP000773462">
    <property type="component" value="Unassembled WGS sequence"/>
</dbReference>
<dbReference type="InterPro" id="IPR017853">
    <property type="entry name" value="GH"/>
</dbReference>
<dbReference type="PANTHER" id="PTHR43863">
    <property type="entry name" value="HYDROLASE, PUTATIVE (AFU_ORTHOLOGUE AFUA_1G03140)-RELATED"/>
    <property type="match status" value="1"/>
</dbReference>
<dbReference type="SUPFAM" id="SSF51011">
    <property type="entry name" value="Glycosyl hydrolase domain"/>
    <property type="match status" value="1"/>
</dbReference>